<protein>
    <submittedName>
        <fullName evidence="2">Uncharacterized protein</fullName>
    </submittedName>
</protein>
<evidence type="ECO:0000313" key="2">
    <source>
        <dbReference type="EMBL" id="OCF26592.1"/>
    </source>
</evidence>
<sequence>MTDWIFAIDNFDLEGTIPSYPEASRDPTPTYSLGRANDIPTTIYFCPRPLDLNLQYNMERHLPPSRICHTVIHRGTFHDWETAPTEESVQATLKILYKSLVGYYDDYRLKKIEWDDCQAAIKRTTEDLSCRTFRDESCILKLVDEDTVKHLKEIRKKMSKYGSKGCLVYSKSTSGKDPPGILPFLRRWWSSYSNKANSTISELQAEPQDAEGRGRSLSRVTFYINYTSDLKDVEKTREAMGRLAASLDKRDFAIDKKIMKLMARSKGFAIHNTPGEVLDILSSSERWERNTGRSPEAGTSCESESEVVVTA</sequence>
<evidence type="ECO:0000256" key="1">
    <source>
        <dbReference type="SAM" id="MobiDB-lite"/>
    </source>
</evidence>
<reference evidence="3" key="2">
    <citation type="submission" date="2013-07" db="EMBL/GenBank/DDBJ databases">
        <authorList>
            <consortium name="The Broad Institute Genome Sequencing Platform"/>
            <person name="Cuomo C."/>
            <person name="Litvintseva A."/>
            <person name="Chen Y."/>
            <person name="Heitman J."/>
            <person name="Sun S."/>
            <person name="Springer D."/>
            <person name="Dromer F."/>
            <person name="Young S.K."/>
            <person name="Zeng Q."/>
            <person name="Gargeya S."/>
            <person name="Fitzgerald M."/>
            <person name="Abouelleil A."/>
            <person name="Alvarado L."/>
            <person name="Berlin A.M."/>
            <person name="Chapman S.B."/>
            <person name="Dewar J."/>
            <person name="Goldberg J."/>
            <person name="Griggs A."/>
            <person name="Gujja S."/>
            <person name="Hansen M."/>
            <person name="Howarth C."/>
            <person name="Imamovic A."/>
            <person name="Larimer J."/>
            <person name="McCowan C."/>
            <person name="Murphy C."/>
            <person name="Pearson M."/>
            <person name="Priest M."/>
            <person name="Roberts A."/>
            <person name="Saif S."/>
            <person name="Shea T."/>
            <person name="Sykes S."/>
            <person name="Wortman J."/>
            <person name="Nusbaum C."/>
            <person name="Birren B."/>
        </authorList>
    </citation>
    <scope>NUCLEOTIDE SEQUENCE</scope>
    <source>
        <strain evidence="3">CBS 10118</strain>
    </source>
</reference>
<dbReference type="EMBL" id="CP144541">
    <property type="protein sequence ID" value="WVW78940.1"/>
    <property type="molecule type" value="Genomic_DNA"/>
</dbReference>
<organism evidence="2">
    <name type="scientific">Kwoniella bestiolae CBS 10118</name>
    <dbReference type="NCBI Taxonomy" id="1296100"/>
    <lineage>
        <taxon>Eukaryota</taxon>
        <taxon>Fungi</taxon>
        <taxon>Dikarya</taxon>
        <taxon>Basidiomycota</taxon>
        <taxon>Agaricomycotina</taxon>
        <taxon>Tremellomycetes</taxon>
        <taxon>Tremellales</taxon>
        <taxon>Cryptococcaceae</taxon>
        <taxon>Kwoniella</taxon>
    </lineage>
</organism>
<dbReference type="KEGG" id="kbi:30208677"/>
<reference evidence="2" key="1">
    <citation type="submission" date="2013-07" db="EMBL/GenBank/DDBJ databases">
        <title>The Genome Sequence of Cryptococcus bestiolae CBS10118.</title>
        <authorList>
            <consortium name="The Broad Institute Genome Sequencing Platform"/>
            <person name="Cuomo C."/>
            <person name="Litvintseva A."/>
            <person name="Chen Y."/>
            <person name="Heitman J."/>
            <person name="Sun S."/>
            <person name="Springer D."/>
            <person name="Dromer F."/>
            <person name="Young S.K."/>
            <person name="Zeng Q."/>
            <person name="Gargeya S."/>
            <person name="Fitzgerald M."/>
            <person name="Abouelleil A."/>
            <person name="Alvarado L."/>
            <person name="Berlin A.M."/>
            <person name="Chapman S.B."/>
            <person name="Dewar J."/>
            <person name="Goldberg J."/>
            <person name="Griggs A."/>
            <person name="Gujja S."/>
            <person name="Hansen M."/>
            <person name="Howarth C."/>
            <person name="Imamovic A."/>
            <person name="Larimer J."/>
            <person name="McCowan C."/>
            <person name="Murphy C."/>
            <person name="Pearson M."/>
            <person name="Priest M."/>
            <person name="Roberts A."/>
            <person name="Saif S."/>
            <person name="Shea T."/>
            <person name="Sykes S."/>
            <person name="Wortman J."/>
            <person name="Nusbaum C."/>
            <person name="Birren B."/>
        </authorList>
    </citation>
    <scope>NUCLEOTIDE SEQUENCE [LARGE SCALE GENOMIC DNA]</scope>
    <source>
        <strain evidence="2">CBS 10118</strain>
    </source>
</reference>
<proteinExistence type="predicted"/>
<dbReference type="OrthoDB" id="10470972at2759"/>
<evidence type="ECO:0000313" key="4">
    <source>
        <dbReference type="Proteomes" id="UP000092730"/>
    </source>
</evidence>
<reference evidence="3" key="4">
    <citation type="submission" date="2024-02" db="EMBL/GenBank/DDBJ databases">
        <title>Comparative genomics of Cryptococcus and Kwoniella reveals pathogenesis evolution and contrasting modes of karyotype evolution via chromosome fusion or intercentromeric recombination.</title>
        <authorList>
            <person name="Coelho M.A."/>
            <person name="David-Palma M."/>
            <person name="Shea T."/>
            <person name="Bowers K."/>
            <person name="McGinley-Smith S."/>
            <person name="Mohammad A.W."/>
            <person name="Gnirke A."/>
            <person name="Yurkov A.M."/>
            <person name="Nowrousian M."/>
            <person name="Sun S."/>
            <person name="Cuomo C.A."/>
            <person name="Heitman J."/>
        </authorList>
    </citation>
    <scope>NUCLEOTIDE SEQUENCE</scope>
    <source>
        <strain evidence="3">CBS 10118</strain>
    </source>
</reference>
<evidence type="ECO:0000313" key="3">
    <source>
        <dbReference type="EMBL" id="WVW78940.1"/>
    </source>
</evidence>
<keyword evidence="4" id="KW-1185">Reference proteome</keyword>
<accession>A0A1B9G6H1</accession>
<dbReference type="GeneID" id="30208677"/>
<dbReference type="Proteomes" id="UP000092730">
    <property type="component" value="Chromosome 1"/>
</dbReference>
<gene>
    <name evidence="2" type="ORF">I302_04278</name>
    <name evidence="3" type="ORF">I302_100903</name>
</gene>
<name>A0A1B9G6H1_9TREE</name>
<reference evidence="2" key="3">
    <citation type="submission" date="2014-01" db="EMBL/GenBank/DDBJ databases">
        <title>Evolution of pathogenesis and genome organization in the Tremellales.</title>
        <authorList>
            <person name="Cuomo C."/>
            <person name="Litvintseva A."/>
            <person name="Heitman J."/>
            <person name="Chen Y."/>
            <person name="Sun S."/>
            <person name="Springer D."/>
            <person name="Dromer F."/>
            <person name="Young S."/>
            <person name="Zeng Q."/>
            <person name="Chapman S."/>
            <person name="Gujja S."/>
            <person name="Saif S."/>
            <person name="Birren B."/>
        </authorList>
    </citation>
    <scope>NUCLEOTIDE SEQUENCE</scope>
    <source>
        <strain evidence="2">CBS 10118</strain>
    </source>
</reference>
<feature type="region of interest" description="Disordered" evidence="1">
    <location>
        <begin position="288"/>
        <end position="311"/>
    </location>
</feature>
<dbReference type="RefSeq" id="XP_019047662.1">
    <property type="nucleotide sequence ID" value="XM_019190914.1"/>
</dbReference>
<dbReference type="EMBL" id="KI894020">
    <property type="protein sequence ID" value="OCF26592.1"/>
    <property type="molecule type" value="Genomic_DNA"/>
</dbReference>
<dbReference type="AlphaFoldDB" id="A0A1B9G6H1"/>
<dbReference type="VEuPathDB" id="FungiDB:I302_04278"/>